<protein>
    <submittedName>
        <fullName evidence="2">Immunity repressor</fullName>
    </submittedName>
</protein>
<dbReference type="KEGG" id="vg:65132367"/>
<reference evidence="2 3" key="1">
    <citation type="submission" date="2020-10" db="EMBL/GenBank/DDBJ databases">
        <authorList>
            <person name="Wienberg J."/>
            <person name="Greenwald C."/>
            <person name="Quisar M."/>
            <person name="Schmidt R."/>
            <person name="Edgar R.-M."/>
            <person name="McLean J."/>
            <person name="Galen K."/>
            <person name="Rosenstock H."/>
            <person name="Mangione S."/>
            <person name="Singelton D."/>
            <person name="Kiesel J."/>
            <person name="Silver-Beck N."/>
            <person name="Perez N."/>
            <person name="Kovalsji J.M."/>
            <person name="Zack K.M."/>
            <person name="Garlena R.A."/>
            <person name="Russell D.A."/>
            <person name="Pope W.H."/>
            <person name="Jacobs-Sera D."/>
            <person name="Hatfull G.F."/>
        </authorList>
    </citation>
    <scope>NUCLEOTIDE SEQUENCE [LARGE SCALE GENOMIC DNA]</scope>
</reference>
<feature type="compositionally biased region" description="Basic and acidic residues" evidence="1">
    <location>
        <begin position="65"/>
        <end position="77"/>
    </location>
</feature>
<organism evidence="2 3">
    <name type="scientific">Mycobacterium phage Plumbus</name>
    <dbReference type="NCBI Taxonomy" id="2790994"/>
    <lineage>
        <taxon>Viruses</taxon>
        <taxon>Duplodnaviria</taxon>
        <taxon>Heunggongvirae</taxon>
        <taxon>Uroviricota</taxon>
        <taxon>Caudoviricetes</taxon>
        <taxon>Gracegardnervirinae</taxon>
        <taxon>Cheoctovirus</taxon>
        <taxon>Cheoctovirus plumbus</taxon>
    </lineage>
</organism>
<evidence type="ECO:0000313" key="2">
    <source>
        <dbReference type="EMBL" id="QPX62742.1"/>
    </source>
</evidence>
<proteinExistence type="predicted"/>
<dbReference type="Proteomes" id="UP000595260">
    <property type="component" value="Segment"/>
</dbReference>
<dbReference type="EMBL" id="MW055915">
    <property type="protein sequence ID" value="QPX62742.1"/>
    <property type="molecule type" value="Genomic_DNA"/>
</dbReference>
<feature type="region of interest" description="Disordered" evidence="1">
    <location>
        <begin position="65"/>
        <end position="106"/>
    </location>
</feature>
<keyword evidence="3" id="KW-1185">Reference proteome</keyword>
<dbReference type="RefSeq" id="YP_010113828.1">
    <property type="nucleotide sequence ID" value="NC_055909.1"/>
</dbReference>
<feature type="region of interest" description="Disordered" evidence="1">
    <location>
        <begin position="186"/>
        <end position="248"/>
    </location>
</feature>
<dbReference type="GeneID" id="65132367"/>
<accession>A0A7T3KCI9</accession>
<feature type="compositionally biased region" description="Low complexity" evidence="1">
    <location>
        <begin position="11"/>
        <end position="20"/>
    </location>
</feature>
<name>A0A7T3KCI9_9CAUD</name>
<feature type="region of interest" description="Disordered" evidence="1">
    <location>
        <begin position="1"/>
        <end position="20"/>
    </location>
</feature>
<feature type="compositionally biased region" description="Basic residues" evidence="1">
    <location>
        <begin position="238"/>
        <end position="248"/>
    </location>
</feature>
<evidence type="ECO:0000256" key="1">
    <source>
        <dbReference type="SAM" id="MobiDB-lite"/>
    </source>
</evidence>
<evidence type="ECO:0000313" key="3">
    <source>
        <dbReference type="Proteomes" id="UP000595260"/>
    </source>
</evidence>
<sequence>MTMPPTVLRTSANRNSSRSVRANNAVTCNVRKLQARNCKESGLCKQWTLHLFAREHVGVNENKEHREDWPFGPELKRHRERVGLSQREASRRTTPPGSDKPAVSAGRWKQLETGWQINKGTLIPIGTTASTVAAAARAVQWDVNEALAIAGFQQSDIPPPLPEPAIVRYSDDELLAEVRRRLKEARNVMETTQTTRTPREARQDQEGDLDAATSDTTQPRQPRTGETAGAEIRDHIARSVRARQRRKD</sequence>
<gene>
    <name evidence="2" type="primary">45</name>
    <name evidence="2" type="ORF">SEA_PLUMBUS_45</name>
</gene>